<keyword evidence="4" id="KW-1185">Reference proteome</keyword>
<dbReference type="Proteomes" id="UP001530377">
    <property type="component" value="Unassembled WGS sequence"/>
</dbReference>
<feature type="region of interest" description="Disordered" evidence="1">
    <location>
        <begin position="140"/>
        <end position="159"/>
    </location>
</feature>
<feature type="region of interest" description="Disordered" evidence="1">
    <location>
        <begin position="71"/>
        <end position="133"/>
    </location>
</feature>
<feature type="transmembrane region" description="Helical" evidence="2">
    <location>
        <begin position="41"/>
        <end position="63"/>
    </location>
</feature>
<evidence type="ECO:0000313" key="4">
    <source>
        <dbReference type="Proteomes" id="UP001530377"/>
    </source>
</evidence>
<feature type="compositionally biased region" description="Low complexity" evidence="1">
    <location>
        <begin position="141"/>
        <end position="159"/>
    </location>
</feature>
<proteinExistence type="predicted"/>
<feature type="compositionally biased region" description="Basic and acidic residues" evidence="1">
    <location>
        <begin position="1"/>
        <end position="13"/>
    </location>
</feature>
<accession>A0ABD3SBZ2</accession>
<gene>
    <name evidence="3" type="ORF">ACHAXA_003000</name>
</gene>
<protein>
    <submittedName>
        <fullName evidence="3">Uncharacterized protein</fullName>
    </submittedName>
</protein>
<sequence length="563" mass="60188">MEKLMERKVNADQKKKKKKKKKKEEELQKPPTKKRKAKERFISVLISDITIVSLGFSTCVILIPTLKMDERTTTSTNSDDERLPLPPSAPGPATDAASRRQQHTIGAVRTLDDSRSPSASTATPSNATPARQSARLYPLFNGRNAGSGRNASAGRRGTAQRVSFSPAAAAASPVDAVQAGGRIEGVAVRALDTPRAGGTTGGVALRAPGPLPPRLVPGTVETAAASAANPGSAICTDGCAGGTCVDGRARTNTVRGTTADTVGVVGGAVGPPVAPCDGTPATASAAVVGDDAPADGDVQRALGHSSPRTFTEEQLRDADPRLQRLTAADRRLLGVFGDTIHLNDGAHLDGGIGVAEDAKWQRLYHRVASCSLPLYDLPNGRWAHRFLTTLTDLWAGVIQRRWNSERPLVFQAVILRLVRGITRFHDVKLVVWGRLDAWDAGRYVALVKEVEEANLDSGGGGRRVDVRRQDKTTSLARRYDAMVLGGKVRAAVRMVTNRGTGGPYRPNDLDSKSRRPVIDVLREKHPESVVPSEWDFDAYPDAADLLDTMPVYCFEECVAKAAA</sequence>
<dbReference type="EMBL" id="JALLPB020000077">
    <property type="protein sequence ID" value="KAL3822014.1"/>
    <property type="molecule type" value="Genomic_DNA"/>
</dbReference>
<feature type="compositionally biased region" description="Low complexity" evidence="1">
    <location>
        <begin position="116"/>
        <end position="130"/>
    </location>
</feature>
<name>A0ABD3SBZ2_9STRA</name>
<organism evidence="3 4">
    <name type="scientific">Cyclostephanos tholiformis</name>
    <dbReference type="NCBI Taxonomy" id="382380"/>
    <lineage>
        <taxon>Eukaryota</taxon>
        <taxon>Sar</taxon>
        <taxon>Stramenopiles</taxon>
        <taxon>Ochrophyta</taxon>
        <taxon>Bacillariophyta</taxon>
        <taxon>Coscinodiscophyceae</taxon>
        <taxon>Thalassiosirophycidae</taxon>
        <taxon>Stephanodiscales</taxon>
        <taxon>Stephanodiscaceae</taxon>
        <taxon>Cyclostephanos</taxon>
    </lineage>
</organism>
<dbReference type="AlphaFoldDB" id="A0ABD3SBZ2"/>
<feature type="region of interest" description="Disordered" evidence="1">
    <location>
        <begin position="1"/>
        <end position="37"/>
    </location>
</feature>
<reference evidence="3 4" key="1">
    <citation type="submission" date="2024-10" db="EMBL/GenBank/DDBJ databases">
        <title>Updated reference genomes for cyclostephanoid diatoms.</title>
        <authorList>
            <person name="Roberts W.R."/>
            <person name="Alverson A.J."/>
        </authorList>
    </citation>
    <scope>NUCLEOTIDE SEQUENCE [LARGE SCALE GENOMIC DNA]</scope>
    <source>
        <strain evidence="3 4">AJA228-03</strain>
    </source>
</reference>
<keyword evidence="2" id="KW-0812">Transmembrane</keyword>
<evidence type="ECO:0000256" key="1">
    <source>
        <dbReference type="SAM" id="MobiDB-lite"/>
    </source>
</evidence>
<evidence type="ECO:0000256" key="2">
    <source>
        <dbReference type="SAM" id="Phobius"/>
    </source>
</evidence>
<keyword evidence="2" id="KW-1133">Transmembrane helix</keyword>
<keyword evidence="2" id="KW-0472">Membrane</keyword>
<comment type="caution">
    <text evidence="3">The sequence shown here is derived from an EMBL/GenBank/DDBJ whole genome shotgun (WGS) entry which is preliminary data.</text>
</comment>
<evidence type="ECO:0000313" key="3">
    <source>
        <dbReference type="EMBL" id="KAL3822014.1"/>
    </source>
</evidence>